<dbReference type="AlphaFoldDB" id="A0A9D4WDT8"/>
<proteinExistence type="predicted"/>
<evidence type="ECO:0000313" key="2">
    <source>
        <dbReference type="EMBL" id="KAI5399722.1"/>
    </source>
</evidence>
<evidence type="ECO:0000256" key="1">
    <source>
        <dbReference type="SAM" id="MobiDB-lite"/>
    </source>
</evidence>
<evidence type="ECO:0000313" key="3">
    <source>
        <dbReference type="Proteomes" id="UP001058974"/>
    </source>
</evidence>
<reference evidence="2 3" key="1">
    <citation type="journal article" date="2022" name="Nat. Genet.">
        <title>Improved pea reference genome and pan-genome highlight genomic features and evolutionary characteristics.</title>
        <authorList>
            <person name="Yang T."/>
            <person name="Liu R."/>
            <person name="Luo Y."/>
            <person name="Hu S."/>
            <person name="Wang D."/>
            <person name="Wang C."/>
            <person name="Pandey M.K."/>
            <person name="Ge S."/>
            <person name="Xu Q."/>
            <person name="Li N."/>
            <person name="Li G."/>
            <person name="Huang Y."/>
            <person name="Saxena R.K."/>
            <person name="Ji Y."/>
            <person name="Li M."/>
            <person name="Yan X."/>
            <person name="He Y."/>
            <person name="Liu Y."/>
            <person name="Wang X."/>
            <person name="Xiang C."/>
            <person name="Varshney R.K."/>
            <person name="Ding H."/>
            <person name="Gao S."/>
            <person name="Zong X."/>
        </authorList>
    </citation>
    <scope>NUCLEOTIDE SEQUENCE [LARGE SCALE GENOMIC DNA]</scope>
    <source>
        <strain evidence="2 3">cv. Zhongwan 6</strain>
    </source>
</reference>
<feature type="non-terminal residue" evidence="2">
    <location>
        <position position="1"/>
    </location>
</feature>
<name>A0A9D4WDT8_PEA</name>
<dbReference type="Proteomes" id="UP001058974">
    <property type="component" value="Chromosome 6"/>
</dbReference>
<keyword evidence="3" id="KW-1185">Reference proteome</keyword>
<organism evidence="2 3">
    <name type="scientific">Pisum sativum</name>
    <name type="common">Garden pea</name>
    <name type="synonym">Lathyrus oleraceus</name>
    <dbReference type="NCBI Taxonomy" id="3888"/>
    <lineage>
        <taxon>Eukaryota</taxon>
        <taxon>Viridiplantae</taxon>
        <taxon>Streptophyta</taxon>
        <taxon>Embryophyta</taxon>
        <taxon>Tracheophyta</taxon>
        <taxon>Spermatophyta</taxon>
        <taxon>Magnoliopsida</taxon>
        <taxon>eudicotyledons</taxon>
        <taxon>Gunneridae</taxon>
        <taxon>Pentapetalae</taxon>
        <taxon>rosids</taxon>
        <taxon>fabids</taxon>
        <taxon>Fabales</taxon>
        <taxon>Fabaceae</taxon>
        <taxon>Papilionoideae</taxon>
        <taxon>50 kb inversion clade</taxon>
        <taxon>NPAAA clade</taxon>
        <taxon>Hologalegina</taxon>
        <taxon>IRL clade</taxon>
        <taxon>Fabeae</taxon>
        <taxon>Lathyrus</taxon>
    </lineage>
</organism>
<dbReference type="Gramene" id="Psat06G0488700-T2">
    <property type="protein sequence ID" value="KAI5399722.1"/>
    <property type="gene ID" value="KIW84_064887"/>
</dbReference>
<comment type="caution">
    <text evidence="2">The sequence shown here is derived from an EMBL/GenBank/DDBJ whole genome shotgun (WGS) entry which is preliminary data.</text>
</comment>
<feature type="region of interest" description="Disordered" evidence="1">
    <location>
        <begin position="152"/>
        <end position="177"/>
    </location>
</feature>
<sequence length="177" mass="19494">WIFSASYGKLMDHLVTSSCILSTKHLLAQPLISCDCPFPQNAKIFVKALQSMMLKAVLPVWTHPQLLARQSEPCEPYNICTNSGNCSCPSVLLPSCKLGFVSPGGDDKSEKSIEFLKADDGLSYFSLDFLPPYSNTDLIRLSQVMEVEVETSTSSRFPTMRKSHDNSTPEAIKAPTS</sequence>
<protein>
    <submittedName>
        <fullName evidence="2">Uncharacterized protein</fullName>
    </submittedName>
</protein>
<dbReference type="EMBL" id="JAMSHJ010000006">
    <property type="protein sequence ID" value="KAI5399722.1"/>
    <property type="molecule type" value="Genomic_DNA"/>
</dbReference>
<accession>A0A9D4WDT8</accession>
<gene>
    <name evidence="2" type="ORF">KIW84_064887</name>
</gene>